<dbReference type="NCBIfam" id="NF007113">
    <property type="entry name" value="PRK09562.1"/>
    <property type="match status" value="1"/>
</dbReference>
<dbReference type="PANTHER" id="PTHR30522:SF0">
    <property type="entry name" value="NUCLEOSIDE TRIPHOSPHATE PYROPHOSPHOHYDROLASE"/>
    <property type="match status" value="1"/>
</dbReference>
<dbReference type="PANTHER" id="PTHR30522">
    <property type="entry name" value="NUCLEOSIDE TRIPHOSPHATE PYROPHOSPHOHYDROLASE"/>
    <property type="match status" value="1"/>
</dbReference>
<comment type="caution">
    <text evidence="3">The sequence shown here is derived from an EMBL/GenBank/DDBJ whole genome shotgun (WGS) entry which is preliminary data.</text>
</comment>
<dbReference type="Proteomes" id="UP000611629">
    <property type="component" value="Unassembled WGS sequence"/>
</dbReference>
<dbReference type="PIRSF" id="PIRSF002845">
    <property type="entry name" value="Ttrprl_mtas_MazG"/>
    <property type="match status" value="1"/>
</dbReference>
<dbReference type="InterPro" id="IPR024180">
    <property type="entry name" value="Tetrapyrrole_Mease/MazG_pred"/>
</dbReference>
<feature type="domain" description="Tetrapyrrole methylase" evidence="1">
    <location>
        <begin position="4"/>
        <end position="184"/>
    </location>
</feature>
<dbReference type="CDD" id="cd11529">
    <property type="entry name" value="NTP-PPase_MazG_Cterm"/>
    <property type="match status" value="1"/>
</dbReference>
<dbReference type="InterPro" id="IPR048011">
    <property type="entry name" value="NTP-PPase_MazG-like_C"/>
</dbReference>
<dbReference type="GO" id="GO:0046047">
    <property type="term" value="P:TTP catabolic process"/>
    <property type="evidence" value="ECO:0007669"/>
    <property type="project" value="TreeGrafter"/>
</dbReference>
<dbReference type="InterPro" id="IPR000878">
    <property type="entry name" value="4pyrrol_Mease"/>
</dbReference>
<dbReference type="CDD" id="cd11723">
    <property type="entry name" value="YabN_N_like"/>
    <property type="match status" value="1"/>
</dbReference>
<dbReference type="InterPro" id="IPR014777">
    <property type="entry name" value="4pyrrole_Mease_sub1"/>
</dbReference>
<dbReference type="Pfam" id="PF03819">
    <property type="entry name" value="MazG"/>
    <property type="match status" value="2"/>
</dbReference>
<dbReference type="InterPro" id="IPR011551">
    <property type="entry name" value="NTP_PyrPHydrolase_MazG"/>
</dbReference>
<dbReference type="SUPFAM" id="SSF53790">
    <property type="entry name" value="Tetrapyrrole methylase"/>
    <property type="match status" value="1"/>
</dbReference>
<dbReference type="CDD" id="cd11528">
    <property type="entry name" value="NTP-PPase_MazG_Nterm"/>
    <property type="match status" value="1"/>
</dbReference>
<dbReference type="GO" id="GO:0046081">
    <property type="term" value="P:dUTP catabolic process"/>
    <property type="evidence" value="ECO:0007669"/>
    <property type="project" value="TreeGrafter"/>
</dbReference>
<dbReference type="InterPro" id="IPR004518">
    <property type="entry name" value="MazG-like_dom"/>
</dbReference>
<dbReference type="EC" id="3.6.1.9" evidence="3"/>
<dbReference type="GO" id="GO:0046061">
    <property type="term" value="P:dATP catabolic process"/>
    <property type="evidence" value="ECO:0007669"/>
    <property type="project" value="TreeGrafter"/>
</dbReference>
<dbReference type="FunFam" id="1.10.287.1080:FF:000003">
    <property type="entry name" value="Nucleoside triphosphate pyrophosphohydrolase"/>
    <property type="match status" value="1"/>
</dbReference>
<dbReference type="GO" id="GO:0047429">
    <property type="term" value="F:nucleoside triphosphate diphosphatase activity"/>
    <property type="evidence" value="ECO:0007669"/>
    <property type="project" value="UniProtKB-EC"/>
</dbReference>
<dbReference type="GO" id="GO:0046052">
    <property type="term" value="P:UTP catabolic process"/>
    <property type="evidence" value="ECO:0007669"/>
    <property type="project" value="TreeGrafter"/>
</dbReference>
<evidence type="ECO:0000259" key="1">
    <source>
        <dbReference type="Pfam" id="PF00590"/>
    </source>
</evidence>
<dbReference type="GO" id="GO:0006203">
    <property type="term" value="P:dGTP catabolic process"/>
    <property type="evidence" value="ECO:0007669"/>
    <property type="project" value="TreeGrafter"/>
</dbReference>
<sequence>MNTVQIIGLGAGCIDDLTVKAYNALNENIPTFVRTERHPTVNELKKNIKIESFDIFFEKFETFDEVYEKITDNIIELSKQHKKINYCTAGSPYYGDIVTKKLLNEYKDKINIIIIDGISFLDKCIKLSGYSDYKSIKIVDCLEADEYSFDVNSMNIITQIYDEEMASSVKLKLMETYPDTTEVLNIDVLDEKVKKIPLYMLDQEKKYGFSTYFCIMPIDISKKTVYNIDNLLRIVRTLRGPDGCPWDMKQTHQSIRQHVIEEAYEVVDAIDNDDVDNLIEELGDLLFQVVFHAELGSEDGYFNFNDILNNLCNKMYFRHPHVFGDIKVSDADEALKSWESSKAEQKNLNTYTDNLKDVPKSLSTLSRSYKIQKRAAEVGFDWPDAEGAIEKIKEELIEFIEEYKKYDDHRMENEFGDLLFALVNLARFVNINPDVALNRTINKFINRFEYIEKHAKKDLKQMTLNEMDELWEESKFHLGI</sequence>
<dbReference type="NCBIfam" id="TIGR00444">
    <property type="entry name" value="mazG"/>
    <property type="match status" value="1"/>
</dbReference>
<dbReference type="InterPro" id="IPR048015">
    <property type="entry name" value="NTP-PPase_MazG-like_N"/>
</dbReference>
<protein>
    <submittedName>
        <fullName evidence="3">Nucleoside triphosphate pyrophosphohydrolase</fullName>
        <ecNumber evidence="3">3.6.1.9</ecNumber>
    </submittedName>
</protein>
<evidence type="ECO:0000313" key="3">
    <source>
        <dbReference type="EMBL" id="NYB73064.1"/>
    </source>
</evidence>
<dbReference type="Gene3D" id="3.40.1010.10">
    <property type="entry name" value="Cobalt-precorrin-4 Transmethylase, Domain 1"/>
    <property type="match status" value="1"/>
</dbReference>
<dbReference type="Gene3D" id="1.10.287.1080">
    <property type="entry name" value="MazG-like"/>
    <property type="match status" value="2"/>
</dbReference>
<dbReference type="GO" id="GO:0006950">
    <property type="term" value="P:response to stress"/>
    <property type="evidence" value="ECO:0007669"/>
    <property type="project" value="UniProtKB-ARBA"/>
</dbReference>
<dbReference type="SUPFAM" id="SSF101386">
    <property type="entry name" value="all-alpha NTP pyrophosphatases"/>
    <property type="match status" value="2"/>
</dbReference>
<name>A0A974BH38_SEDHY</name>
<dbReference type="RefSeq" id="WP_179236760.1">
    <property type="nucleotide sequence ID" value="NZ_JACBNQ010000002.1"/>
</dbReference>
<reference evidence="3" key="1">
    <citation type="submission" date="2020-07" db="EMBL/GenBank/DDBJ databases">
        <title>Genomic analysis of a strain of Sedimentibacter Hydroxybenzoicus DSM7310.</title>
        <authorList>
            <person name="Ma S."/>
        </authorList>
    </citation>
    <scope>NUCLEOTIDE SEQUENCE</scope>
    <source>
        <strain evidence="3">DSM 7310</strain>
    </source>
</reference>
<keyword evidence="4" id="KW-1185">Reference proteome</keyword>
<dbReference type="GO" id="GO:0046076">
    <property type="term" value="P:dTTP catabolic process"/>
    <property type="evidence" value="ECO:0007669"/>
    <property type="project" value="TreeGrafter"/>
</dbReference>
<feature type="domain" description="NTP pyrophosphohydrolase MazG-like" evidence="2">
    <location>
        <begin position="250"/>
        <end position="323"/>
    </location>
</feature>
<dbReference type="InterPro" id="IPR035996">
    <property type="entry name" value="4pyrrol_Methylase_sf"/>
</dbReference>
<dbReference type="FunFam" id="1.10.287.1080:FF:000001">
    <property type="entry name" value="Nucleoside triphosphate pyrophosphohydrolase"/>
    <property type="match status" value="1"/>
</dbReference>
<dbReference type="AlphaFoldDB" id="A0A974BH38"/>
<keyword evidence="3" id="KW-0378">Hydrolase</keyword>
<feature type="domain" description="NTP pyrophosphohydrolase MazG-like" evidence="2">
    <location>
        <begin position="389"/>
        <end position="448"/>
    </location>
</feature>
<dbReference type="Pfam" id="PF00590">
    <property type="entry name" value="TP_methylase"/>
    <property type="match status" value="1"/>
</dbReference>
<evidence type="ECO:0000313" key="4">
    <source>
        <dbReference type="Proteomes" id="UP000611629"/>
    </source>
</evidence>
<gene>
    <name evidence="3" type="primary">mazG</name>
    <name evidence="3" type="ORF">HZF24_02795</name>
</gene>
<dbReference type="EMBL" id="JACBNQ010000002">
    <property type="protein sequence ID" value="NYB73064.1"/>
    <property type="molecule type" value="Genomic_DNA"/>
</dbReference>
<dbReference type="InterPro" id="IPR035013">
    <property type="entry name" value="YabN_N"/>
</dbReference>
<evidence type="ECO:0000259" key="2">
    <source>
        <dbReference type="Pfam" id="PF03819"/>
    </source>
</evidence>
<organism evidence="3 4">
    <name type="scientific">Sedimentibacter hydroxybenzoicus DSM 7310</name>
    <dbReference type="NCBI Taxonomy" id="1123245"/>
    <lineage>
        <taxon>Bacteria</taxon>
        <taxon>Bacillati</taxon>
        <taxon>Bacillota</taxon>
        <taxon>Tissierellia</taxon>
        <taxon>Sedimentibacter</taxon>
    </lineage>
</organism>
<dbReference type="GO" id="GO:0008168">
    <property type="term" value="F:methyltransferase activity"/>
    <property type="evidence" value="ECO:0007669"/>
    <property type="project" value="InterPro"/>
</dbReference>
<proteinExistence type="predicted"/>
<accession>A0A974BH38</accession>